<sequence length="534" mass="60225">MGDDYASYQDYSSSEASDEIASNVQPPESILKTLVDEFNRRAFNDMPSRLIYIPEMRIIERSQLFSILRPDKITLADIDAVPCPPYLTRSTEEWRAERVHDVVEELTKYAIFSHRWLPAGEPTFQDMTRDGKPIGLGYEKLMKFCEAAGTYGCVLAWSDTCCINKESSAELDEAIRSMFKWYRAAYICIAYLADSESVRDFTHDAWFTRGWTLQELLAPRRIKFYGKGWKPLGDGLARDTGASVLDERIMSAISRVTNIPEEELSGFEAGTDMVHMKMTWAANRQTTRQEDRAYSLLGIFDVSMAVAYGEGRKAWDRLMELLVRECHEWEVFAGAAAFCEVLAPAPDRYLAVTPAAAAVIRRDRYLEPWQRPGDRFFKLTKRGLKVRLLVVEVKQTRDCPEQCGWKSLHYCPIHVTCSTGSPGKGGSVFSPISLDANTADAGAIVYQQYGDYDEWGLGITNYLSVDDGHGGLEAGKGYVFVLLGRKELSGGKISNWKKIYTGKVFAAHCEKDLQKPLTTVWLESSWNSFSTAAR</sequence>
<accession>A0ACB8BAW9</accession>
<protein>
    <submittedName>
        <fullName evidence="1">Uncharacterized protein</fullName>
    </submittedName>
</protein>
<dbReference type="Proteomes" id="UP000790709">
    <property type="component" value="Unassembled WGS sequence"/>
</dbReference>
<proteinExistence type="predicted"/>
<gene>
    <name evidence="1" type="ORF">BV22DRAFT_692701</name>
</gene>
<organism evidence="1 2">
    <name type="scientific">Leucogyrophana mollusca</name>
    <dbReference type="NCBI Taxonomy" id="85980"/>
    <lineage>
        <taxon>Eukaryota</taxon>
        <taxon>Fungi</taxon>
        <taxon>Dikarya</taxon>
        <taxon>Basidiomycota</taxon>
        <taxon>Agaricomycotina</taxon>
        <taxon>Agaricomycetes</taxon>
        <taxon>Agaricomycetidae</taxon>
        <taxon>Boletales</taxon>
        <taxon>Boletales incertae sedis</taxon>
        <taxon>Leucogyrophana</taxon>
    </lineage>
</organism>
<keyword evidence="2" id="KW-1185">Reference proteome</keyword>
<name>A0ACB8BAW9_9AGAM</name>
<dbReference type="EMBL" id="MU266505">
    <property type="protein sequence ID" value="KAH7921932.1"/>
    <property type="molecule type" value="Genomic_DNA"/>
</dbReference>
<reference evidence="1" key="1">
    <citation type="journal article" date="2021" name="New Phytol.">
        <title>Evolutionary innovations through gain and loss of genes in the ectomycorrhizal Boletales.</title>
        <authorList>
            <person name="Wu G."/>
            <person name="Miyauchi S."/>
            <person name="Morin E."/>
            <person name="Kuo A."/>
            <person name="Drula E."/>
            <person name="Varga T."/>
            <person name="Kohler A."/>
            <person name="Feng B."/>
            <person name="Cao Y."/>
            <person name="Lipzen A."/>
            <person name="Daum C."/>
            <person name="Hundley H."/>
            <person name="Pangilinan J."/>
            <person name="Johnson J."/>
            <person name="Barry K."/>
            <person name="LaButti K."/>
            <person name="Ng V."/>
            <person name="Ahrendt S."/>
            <person name="Min B."/>
            <person name="Choi I.G."/>
            <person name="Park H."/>
            <person name="Plett J.M."/>
            <person name="Magnuson J."/>
            <person name="Spatafora J.W."/>
            <person name="Nagy L.G."/>
            <person name="Henrissat B."/>
            <person name="Grigoriev I.V."/>
            <person name="Yang Z.L."/>
            <person name="Xu J."/>
            <person name="Martin F.M."/>
        </authorList>
    </citation>
    <scope>NUCLEOTIDE SEQUENCE</scope>
    <source>
        <strain evidence="1">KUC20120723A-06</strain>
    </source>
</reference>
<evidence type="ECO:0000313" key="2">
    <source>
        <dbReference type="Proteomes" id="UP000790709"/>
    </source>
</evidence>
<comment type="caution">
    <text evidence="1">The sequence shown here is derived from an EMBL/GenBank/DDBJ whole genome shotgun (WGS) entry which is preliminary data.</text>
</comment>
<evidence type="ECO:0000313" key="1">
    <source>
        <dbReference type="EMBL" id="KAH7921932.1"/>
    </source>
</evidence>